<sequence length="227" mass="26331">MIMPVTTQCTPTWAASLLSQQIWCWGQDITRTAGNWLIEIGFNRDRPPEERKNCPSVYTLQLDRRTRVVLRGFGIYYGDDRHGGIFLERYGFAPTYTTDSRLVCPPWSNQDLPTLEAPAPNERTDCLMLMLGLFEWIRNYEFDIVDCLGLAYREEVIMRWADGRRVVTPAQQMAVSWRKLSLSLSANPEAWLPSMIPAEERGSKKSRMGRSIELLDTQKYPVRDYRQ</sequence>
<evidence type="ECO:0000313" key="2">
    <source>
        <dbReference type="Proteomes" id="UP000318053"/>
    </source>
</evidence>
<dbReference type="Proteomes" id="UP000318053">
    <property type="component" value="Unassembled WGS sequence"/>
</dbReference>
<gene>
    <name evidence="1" type="ORF">CA85_18060</name>
</gene>
<dbReference type="EMBL" id="SJPK01000003">
    <property type="protein sequence ID" value="TWT73337.1"/>
    <property type="molecule type" value="Genomic_DNA"/>
</dbReference>
<protein>
    <submittedName>
        <fullName evidence="1">Uncharacterized protein</fullName>
    </submittedName>
</protein>
<comment type="caution">
    <text evidence="1">The sequence shown here is derived from an EMBL/GenBank/DDBJ whole genome shotgun (WGS) entry which is preliminary data.</text>
</comment>
<dbReference type="AlphaFoldDB" id="A0A5C5YC87"/>
<proteinExistence type="predicted"/>
<keyword evidence="2" id="KW-1185">Reference proteome</keyword>
<organism evidence="1 2">
    <name type="scientific">Allorhodopirellula solitaria</name>
    <dbReference type="NCBI Taxonomy" id="2527987"/>
    <lineage>
        <taxon>Bacteria</taxon>
        <taxon>Pseudomonadati</taxon>
        <taxon>Planctomycetota</taxon>
        <taxon>Planctomycetia</taxon>
        <taxon>Pirellulales</taxon>
        <taxon>Pirellulaceae</taxon>
        <taxon>Allorhodopirellula</taxon>
    </lineage>
</organism>
<accession>A0A5C5YC87</accession>
<reference evidence="1 2" key="1">
    <citation type="submission" date="2019-02" db="EMBL/GenBank/DDBJ databases">
        <title>Deep-cultivation of Planctomycetes and their phenomic and genomic characterization uncovers novel biology.</title>
        <authorList>
            <person name="Wiegand S."/>
            <person name="Jogler M."/>
            <person name="Boedeker C."/>
            <person name="Pinto D."/>
            <person name="Vollmers J."/>
            <person name="Rivas-Marin E."/>
            <person name="Kohn T."/>
            <person name="Peeters S.H."/>
            <person name="Heuer A."/>
            <person name="Rast P."/>
            <person name="Oberbeckmann S."/>
            <person name="Bunk B."/>
            <person name="Jeske O."/>
            <person name="Meyerdierks A."/>
            <person name="Storesund J.E."/>
            <person name="Kallscheuer N."/>
            <person name="Luecker S."/>
            <person name="Lage O.M."/>
            <person name="Pohl T."/>
            <person name="Merkel B.J."/>
            <person name="Hornburger P."/>
            <person name="Mueller R.-W."/>
            <person name="Bruemmer F."/>
            <person name="Labrenz M."/>
            <person name="Spormann A.M."/>
            <person name="Op Den Camp H."/>
            <person name="Overmann J."/>
            <person name="Amann R."/>
            <person name="Jetten M.S.M."/>
            <person name="Mascher T."/>
            <person name="Medema M.H."/>
            <person name="Devos D.P."/>
            <person name="Kaster A.-K."/>
            <person name="Ovreas L."/>
            <person name="Rohde M."/>
            <person name="Galperin M.Y."/>
            <person name="Jogler C."/>
        </authorList>
    </citation>
    <scope>NUCLEOTIDE SEQUENCE [LARGE SCALE GENOMIC DNA]</scope>
    <source>
        <strain evidence="1 2">CA85</strain>
    </source>
</reference>
<evidence type="ECO:0000313" key="1">
    <source>
        <dbReference type="EMBL" id="TWT73337.1"/>
    </source>
</evidence>
<name>A0A5C5YC87_9BACT</name>